<name>A0A973A9S8_9GAMM</name>
<evidence type="ECO:0000256" key="10">
    <source>
        <dbReference type="RuleBase" id="RU361274"/>
    </source>
</evidence>
<comment type="similarity">
    <text evidence="2 10">Belongs to the purine nucleoside phosphorylase YfiH/LACC1 family.</text>
</comment>
<comment type="catalytic activity">
    <reaction evidence="1">
        <text>inosine + phosphate = alpha-D-ribose 1-phosphate + hypoxanthine</text>
        <dbReference type="Rhea" id="RHEA:27646"/>
        <dbReference type="ChEBI" id="CHEBI:17368"/>
        <dbReference type="ChEBI" id="CHEBI:17596"/>
        <dbReference type="ChEBI" id="CHEBI:43474"/>
        <dbReference type="ChEBI" id="CHEBI:57720"/>
        <dbReference type="EC" id="2.4.2.1"/>
    </reaction>
    <physiologicalReaction direction="left-to-right" evidence="1">
        <dbReference type="Rhea" id="RHEA:27647"/>
    </physiologicalReaction>
</comment>
<dbReference type="Proteomes" id="UP000754644">
    <property type="component" value="Unassembled WGS sequence"/>
</dbReference>
<evidence type="ECO:0000313" key="12">
    <source>
        <dbReference type="Proteomes" id="UP000754644"/>
    </source>
</evidence>
<keyword evidence="4" id="KW-0479">Metal-binding</keyword>
<dbReference type="NCBIfam" id="TIGR00726">
    <property type="entry name" value="peptidoglycan editing factor PgeF"/>
    <property type="match status" value="1"/>
</dbReference>
<gene>
    <name evidence="11" type="primary">pgeF</name>
    <name evidence="11" type="ORF">HQ497_06815</name>
</gene>
<evidence type="ECO:0000313" key="11">
    <source>
        <dbReference type="EMBL" id="NQV65056.1"/>
    </source>
</evidence>
<evidence type="ECO:0000256" key="5">
    <source>
        <dbReference type="ARBA" id="ARBA00022801"/>
    </source>
</evidence>
<proteinExistence type="inferred from homology"/>
<evidence type="ECO:0000256" key="6">
    <source>
        <dbReference type="ARBA" id="ARBA00022833"/>
    </source>
</evidence>
<dbReference type="EMBL" id="JABMOJ010000253">
    <property type="protein sequence ID" value="NQV65056.1"/>
    <property type="molecule type" value="Genomic_DNA"/>
</dbReference>
<keyword evidence="6" id="KW-0862">Zinc</keyword>
<dbReference type="PANTHER" id="PTHR30616">
    <property type="entry name" value="UNCHARACTERIZED PROTEIN YFIH"/>
    <property type="match status" value="1"/>
</dbReference>
<evidence type="ECO:0000256" key="7">
    <source>
        <dbReference type="ARBA" id="ARBA00047989"/>
    </source>
</evidence>
<comment type="catalytic activity">
    <reaction evidence="9">
        <text>S-methyl-5'-thioadenosine + phosphate = 5-(methylsulfanyl)-alpha-D-ribose 1-phosphate + adenine</text>
        <dbReference type="Rhea" id="RHEA:11852"/>
        <dbReference type="ChEBI" id="CHEBI:16708"/>
        <dbReference type="ChEBI" id="CHEBI:17509"/>
        <dbReference type="ChEBI" id="CHEBI:43474"/>
        <dbReference type="ChEBI" id="CHEBI:58533"/>
        <dbReference type="EC" id="2.4.2.28"/>
    </reaction>
    <physiologicalReaction direction="left-to-right" evidence="9">
        <dbReference type="Rhea" id="RHEA:11853"/>
    </physiologicalReaction>
</comment>
<evidence type="ECO:0000256" key="4">
    <source>
        <dbReference type="ARBA" id="ARBA00022723"/>
    </source>
</evidence>
<dbReference type="SUPFAM" id="SSF64438">
    <property type="entry name" value="CNF1/YfiH-like putative cysteine hydrolases"/>
    <property type="match status" value="1"/>
</dbReference>
<dbReference type="AlphaFoldDB" id="A0A973A9S8"/>
<dbReference type="PANTHER" id="PTHR30616:SF2">
    <property type="entry name" value="PURINE NUCLEOSIDE PHOSPHORYLASE LACC1"/>
    <property type="match status" value="1"/>
</dbReference>
<sequence length="238" mass="26240">MTEPWLRPDWELPDTVQSIVTTRDGGVSEAPYGALNVATHVADQPAHVAENRRRLETLAELPASPLWLQQVHGTRVLLADANSAREQQADAVYTRDRHCVLTIMTADCLPILLCSADGEEIAAVHAGWQGLAGNIINKAVARFSATKISAWLGPAIGPCHYEVDERVRSRFDSDFGFGPGKDRGHWMLDLFAVARRQLADAGVESIAGGGCCTYCDSRFYSYRRDGQTGRFATLIWRR</sequence>
<dbReference type="GO" id="GO:0017061">
    <property type="term" value="F:S-methyl-5-thioadenosine phosphorylase activity"/>
    <property type="evidence" value="ECO:0007669"/>
    <property type="project" value="UniProtKB-EC"/>
</dbReference>
<dbReference type="CDD" id="cd16833">
    <property type="entry name" value="YfiH"/>
    <property type="match status" value="1"/>
</dbReference>
<dbReference type="Gene3D" id="3.60.140.10">
    <property type="entry name" value="CNF1/YfiH-like putative cysteine hydrolases"/>
    <property type="match status" value="1"/>
</dbReference>
<reference evidence="11" key="1">
    <citation type="submission" date="2020-05" db="EMBL/GenBank/DDBJ databases">
        <title>Sulfur intermediates as new biogeochemical hubs in an aquatic model microbial ecosystem.</title>
        <authorList>
            <person name="Vigneron A."/>
        </authorList>
    </citation>
    <scope>NUCLEOTIDE SEQUENCE</scope>
    <source>
        <strain evidence="11">Bin.250</strain>
    </source>
</reference>
<comment type="catalytic activity">
    <reaction evidence="7">
        <text>adenosine + H2O + H(+) = inosine + NH4(+)</text>
        <dbReference type="Rhea" id="RHEA:24408"/>
        <dbReference type="ChEBI" id="CHEBI:15377"/>
        <dbReference type="ChEBI" id="CHEBI:15378"/>
        <dbReference type="ChEBI" id="CHEBI:16335"/>
        <dbReference type="ChEBI" id="CHEBI:17596"/>
        <dbReference type="ChEBI" id="CHEBI:28938"/>
        <dbReference type="EC" id="3.5.4.4"/>
    </reaction>
    <physiologicalReaction direction="left-to-right" evidence="7">
        <dbReference type="Rhea" id="RHEA:24409"/>
    </physiologicalReaction>
</comment>
<keyword evidence="5" id="KW-0378">Hydrolase</keyword>
<evidence type="ECO:0000256" key="8">
    <source>
        <dbReference type="ARBA" id="ARBA00048968"/>
    </source>
</evidence>
<dbReference type="InterPro" id="IPR038371">
    <property type="entry name" value="Cu_polyphenol_OxRdtase_sf"/>
</dbReference>
<keyword evidence="3" id="KW-0808">Transferase</keyword>
<organism evidence="11 12">
    <name type="scientific">SAR86 cluster bacterium</name>
    <dbReference type="NCBI Taxonomy" id="2030880"/>
    <lineage>
        <taxon>Bacteria</taxon>
        <taxon>Pseudomonadati</taxon>
        <taxon>Pseudomonadota</taxon>
        <taxon>Gammaproteobacteria</taxon>
        <taxon>SAR86 cluster</taxon>
    </lineage>
</organism>
<evidence type="ECO:0000256" key="1">
    <source>
        <dbReference type="ARBA" id="ARBA00000553"/>
    </source>
</evidence>
<evidence type="ECO:0000256" key="3">
    <source>
        <dbReference type="ARBA" id="ARBA00022679"/>
    </source>
</evidence>
<dbReference type="GO" id="GO:0005507">
    <property type="term" value="F:copper ion binding"/>
    <property type="evidence" value="ECO:0007669"/>
    <property type="project" value="TreeGrafter"/>
</dbReference>
<comment type="catalytic activity">
    <reaction evidence="8">
        <text>adenosine + phosphate = alpha-D-ribose 1-phosphate + adenine</text>
        <dbReference type="Rhea" id="RHEA:27642"/>
        <dbReference type="ChEBI" id="CHEBI:16335"/>
        <dbReference type="ChEBI" id="CHEBI:16708"/>
        <dbReference type="ChEBI" id="CHEBI:43474"/>
        <dbReference type="ChEBI" id="CHEBI:57720"/>
        <dbReference type="EC" id="2.4.2.1"/>
    </reaction>
    <physiologicalReaction direction="left-to-right" evidence="8">
        <dbReference type="Rhea" id="RHEA:27643"/>
    </physiologicalReaction>
</comment>
<dbReference type="Pfam" id="PF02578">
    <property type="entry name" value="Cu-oxidase_4"/>
    <property type="match status" value="1"/>
</dbReference>
<evidence type="ECO:0000256" key="2">
    <source>
        <dbReference type="ARBA" id="ARBA00007353"/>
    </source>
</evidence>
<dbReference type="InterPro" id="IPR003730">
    <property type="entry name" value="Cu_polyphenol_OxRdtase"/>
</dbReference>
<evidence type="ECO:0000256" key="9">
    <source>
        <dbReference type="ARBA" id="ARBA00049893"/>
    </source>
</evidence>
<protein>
    <recommendedName>
        <fullName evidence="10">Purine nucleoside phosphorylase</fullName>
    </recommendedName>
</protein>
<dbReference type="GO" id="GO:0016787">
    <property type="term" value="F:hydrolase activity"/>
    <property type="evidence" value="ECO:0007669"/>
    <property type="project" value="UniProtKB-KW"/>
</dbReference>
<comment type="caution">
    <text evidence="11">The sequence shown here is derived from an EMBL/GenBank/DDBJ whole genome shotgun (WGS) entry which is preliminary data.</text>
</comment>
<accession>A0A973A9S8</accession>
<dbReference type="InterPro" id="IPR011324">
    <property type="entry name" value="Cytotoxic_necrot_fac-like_cat"/>
</dbReference>